<evidence type="ECO:0000313" key="5">
    <source>
        <dbReference type="EMBL" id="GAA3703408.1"/>
    </source>
</evidence>
<comment type="caution">
    <text evidence="5">The sequence shown here is derived from an EMBL/GenBank/DDBJ whole genome shotgun (WGS) entry which is preliminary data.</text>
</comment>
<dbReference type="Proteomes" id="UP001501468">
    <property type="component" value="Unassembled WGS sequence"/>
</dbReference>
<keyword evidence="6" id="KW-1185">Reference proteome</keyword>
<dbReference type="InterPro" id="IPR014905">
    <property type="entry name" value="HIRAN"/>
</dbReference>
<evidence type="ECO:0000256" key="1">
    <source>
        <dbReference type="ARBA" id="ARBA00022723"/>
    </source>
</evidence>
<protein>
    <recommendedName>
        <fullName evidence="4">HIRAN domain-containing protein</fullName>
    </recommendedName>
</protein>
<dbReference type="SMART" id="SM00910">
    <property type="entry name" value="HIRAN"/>
    <property type="match status" value="1"/>
</dbReference>
<dbReference type="Pfam" id="PF08797">
    <property type="entry name" value="HIRAN"/>
    <property type="match status" value="1"/>
</dbReference>
<reference evidence="6" key="1">
    <citation type="journal article" date="2019" name="Int. J. Syst. Evol. Microbiol.">
        <title>The Global Catalogue of Microorganisms (GCM) 10K type strain sequencing project: providing services to taxonomists for standard genome sequencing and annotation.</title>
        <authorList>
            <consortium name="The Broad Institute Genomics Platform"/>
            <consortium name="The Broad Institute Genome Sequencing Center for Infectious Disease"/>
            <person name="Wu L."/>
            <person name="Ma J."/>
        </authorList>
    </citation>
    <scope>NUCLEOTIDE SEQUENCE [LARGE SCALE GENOMIC DNA]</scope>
    <source>
        <strain evidence="6">JCM 17125</strain>
    </source>
</reference>
<organism evidence="5 6">
    <name type="scientific">Terrabacter ginsenosidimutans</name>
    <dbReference type="NCBI Taxonomy" id="490575"/>
    <lineage>
        <taxon>Bacteria</taxon>
        <taxon>Bacillati</taxon>
        <taxon>Actinomycetota</taxon>
        <taxon>Actinomycetes</taxon>
        <taxon>Micrococcales</taxon>
        <taxon>Intrasporangiaceae</taxon>
        <taxon>Terrabacter</taxon>
    </lineage>
</organism>
<keyword evidence="2" id="KW-0378">Hydrolase</keyword>
<name>A0ABP7DBW1_9MICO</name>
<feature type="compositionally biased region" description="Low complexity" evidence="3">
    <location>
        <begin position="13"/>
        <end position="38"/>
    </location>
</feature>
<dbReference type="Gene3D" id="3.30.70.2330">
    <property type="match status" value="1"/>
</dbReference>
<sequence>MAWLERILGALRSSDPPATTTQTPQPRTASSAPTRIPTATPPTPATFTPSYPVADDDDEPQPKWYVPADGDKSRFTAPVGGMPPLHLIPYQDGLRLCEDSTGLLVSPNDRRLPGVGIFVVNVRGETYYKAACKAGDFSPGVSVRLRREPDNPYDANAVAITADADGAPVIGYVNKQKARIMSRIIDGGAVLEAISLRGNRAGVVTDQVAILAAEPELIDHLRSTRPATFPRPAFMGPR</sequence>
<keyword evidence="1" id="KW-0479">Metal-binding</keyword>
<feature type="region of interest" description="Disordered" evidence="3">
    <location>
        <begin position="8"/>
        <end position="70"/>
    </location>
</feature>
<accession>A0ABP7DBW1</accession>
<evidence type="ECO:0000313" key="6">
    <source>
        <dbReference type="Proteomes" id="UP001501468"/>
    </source>
</evidence>
<evidence type="ECO:0000256" key="3">
    <source>
        <dbReference type="SAM" id="MobiDB-lite"/>
    </source>
</evidence>
<feature type="domain" description="HIRAN" evidence="4">
    <location>
        <begin position="115"/>
        <end position="216"/>
    </location>
</feature>
<dbReference type="RefSeq" id="WP_344945148.1">
    <property type="nucleotide sequence ID" value="NZ_BAABDC010000002.1"/>
</dbReference>
<evidence type="ECO:0000256" key="2">
    <source>
        <dbReference type="ARBA" id="ARBA00022801"/>
    </source>
</evidence>
<evidence type="ECO:0000259" key="4">
    <source>
        <dbReference type="SMART" id="SM00910"/>
    </source>
</evidence>
<proteinExistence type="predicted"/>
<dbReference type="EMBL" id="BAABDC010000002">
    <property type="protein sequence ID" value="GAA3703408.1"/>
    <property type="molecule type" value="Genomic_DNA"/>
</dbReference>
<gene>
    <name evidence="5" type="ORF">GCM10022399_19990</name>
</gene>